<evidence type="ECO:0000256" key="4">
    <source>
        <dbReference type="ARBA" id="ARBA00022777"/>
    </source>
</evidence>
<dbReference type="PROSITE" id="PS50011">
    <property type="entry name" value="PROTEIN_KINASE_DOM"/>
    <property type="match status" value="1"/>
</dbReference>
<dbReference type="CDD" id="cd00180">
    <property type="entry name" value="PKc"/>
    <property type="match status" value="1"/>
</dbReference>
<evidence type="ECO:0000256" key="3">
    <source>
        <dbReference type="ARBA" id="ARBA00022741"/>
    </source>
</evidence>
<dbReference type="GO" id="GO:0005634">
    <property type="term" value="C:nucleus"/>
    <property type="evidence" value="ECO:0007669"/>
    <property type="project" value="TreeGrafter"/>
</dbReference>
<reference evidence="7" key="1">
    <citation type="submission" date="2021-12" db="EMBL/GenBank/DDBJ databases">
        <title>Prjna785345.</title>
        <authorList>
            <person name="Rujirawat T."/>
            <person name="Krajaejun T."/>
        </authorList>
    </citation>
    <scope>NUCLEOTIDE SEQUENCE</scope>
    <source>
        <strain evidence="7">Pi057C3</strain>
    </source>
</reference>
<dbReference type="InterPro" id="IPR011009">
    <property type="entry name" value="Kinase-like_dom_sf"/>
</dbReference>
<accession>A0AAD5Q3R7</accession>
<dbReference type="PANTHER" id="PTHR24345">
    <property type="entry name" value="SERINE/THREONINE-PROTEIN KINASE PLK"/>
    <property type="match status" value="1"/>
</dbReference>
<protein>
    <recommendedName>
        <fullName evidence="6">Protein kinase domain-containing protein</fullName>
    </recommendedName>
</protein>
<evidence type="ECO:0000259" key="6">
    <source>
        <dbReference type="PROSITE" id="PS50011"/>
    </source>
</evidence>
<dbReference type="PANTHER" id="PTHR24345:SF91">
    <property type="entry name" value="SERINE_THREONINE-PROTEIN KINASE PLK4"/>
    <property type="match status" value="1"/>
</dbReference>
<keyword evidence="5" id="KW-0067">ATP-binding</keyword>
<feature type="domain" description="Protein kinase" evidence="6">
    <location>
        <begin position="10"/>
        <end position="200"/>
    </location>
</feature>
<evidence type="ECO:0000313" key="8">
    <source>
        <dbReference type="Proteomes" id="UP001209570"/>
    </source>
</evidence>
<keyword evidence="8" id="KW-1185">Reference proteome</keyword>
<keyword evidence="4" id="KW-0418">Kinase</keyword>
<evidence type="ECO:0000256" key="2">
    <source>
        <dbReference type="ARBA" id="ARBA00022679"/>
    </source>
</evidence>
<organism evidence="7 8">
    <name type="scientific">Pythium insidiosum</name>
    <name type="common">Pythiosis disease agent</name>
    <dbReference type="NCBI Taxonomy" id="114742"/>
    <lineage>
        <taxon>Eukaryota</taxon>
        <taxon>Sar</taxon>
        <taxon>Stramenopiles</taxon>
        <taxon>Oomycota</taxon>
        <taxon>Peronosporomycetes</taxon>
        <taxon>Pythiales</taxon>
        <taxon>Pythiaceae</taxon>
        <taxon>Pythium</taxon>
    </lineage>
</organism>
<evidence type="ECO:0000313" key="7">
    <source>
        <dbReference type="EMBL" id="KAJ0394861.1"/>
    </source>
</evidence>
<dbReference type="EMBL" id="JAKCXM010000379">
    <property type="protein sequence ID" value="KAJ0394861.1"/>
    <property type="molecule type" value="Genomic_DNA"/>
</dbReference>
<evidence type="ECO:0000256" key="1">
    <source>
        <dbReference type="ARBA" id="ARBA00022527"/>
    </source>
</evidence>
<dbReference type="GO" id="GO:0004674">
    <property type="term" value="F:protein serine/threonine kinase activity"/>
    <property type="evidence" value="ECO:0007669"/>
    <property type="project" value="UniProtKB-KW"/>
</dbReference>
<dbReference type="Proteomes" id="UP001209570">
    <property type="component" value="Unassembled WGS sequence"/>
</dbReference>
<evidence type="ECO:0000256" key="5">
    <source>
        <dbReference type="ARBA" id="ARBA00022840"/>
    </source>
</evidence>
<proteinExistence type="predicted"/>
<name>A0AAD5Q3R7_PYTIN</name>
<dbReference type="AlphaFoldDB" id="A0AAD5Q3R7"/>
<keyword evidence="1" id="KW-0723">Serine/threonine-protein kinase</keyword>
<dbReference type="GO" id="GO:0005524">
    <property type="term" value="F:ATP binding"/>
    <property type="evidence" value="ECO:0007669"/>
    <property type="project" value="UniProtKB-KW"/>
</dbReference>
<dbReference type="Gene3D" id="1.10.510.10">
    <property type="entry name" value="Transferase(Phosphotransferase) domain 1"/>
    <property type="match status" value="1"/>
</dbReference>
<dbReference type="Pfam" id="PF00069">
    <property type="entry name" value="Pkinase"/>
    <property type="match status" value="1"/>
</dbReference>
<dbReference type="SUPFAM" id="SSF56112">
    <property type="entry name" value="Protein kinase-like (PK-like)"/>
    <property type="match status" value="1"/>
</dbReference>
<gene>
    <name evidence="7" type="ORF">P43SY_002502</name>
</gene>
<keyword evidence="2" id="KW-0808">Transferase</keyword>
<dbReference type="InterPro" id="IPR000719">
    <property type="entry name" value="Prot_kinase_dom"/>
</dbReference>
<keyword evidence="3" id="KW-0547">Nucleotide-binding</keyword>
<comment type="caution">
    <text evidence="7">The sequence shown here is derived from an EMBL/GenBank/DDBJ whole genome shotgun (WGS) entry which is preliminary data.</text>
</comment>
<sequence length="200" mass="22090">MSKLSRLARYELLECIAPALYGAIEKRCDVVSREIVAVKRVEMRYAAARRAKDSQRAVEEDVFKELETNLRLRSLGGHPHVVALRDCFIDADSDAVFLVTEFCERGDLLAVVNARSTSLAPSEALQLMFQIVSGVAFLHAHGIAHRDLSLENILVDAVGDCKIGDFGMATSERETQATGIGKVHYMAPEAITSKSSRRRN</sequence>